<accession>A0A0E9WPY7</accession>
<dbReference type="AlphaFoldDB" id="A0A0E9WPY7"/>
<name>A0A0E9WPY7_ANGAN</name>
<reference evidence="1" key="2">
    <citation type="journal article" date="2015" name="Fish Shellfish Immunol.">
        <title>Early steps in the European eel (Anguilla anguilla)-Vibrio vulnificus interaction in the gills: Role of the RtxA13 toxin.</title>
        <authorList>
            <person name="Callol A."/>
            <person name="Pajuelo D."/>
            <person name="Ebbesson L."/>
            <person name="Teles M."/>
            <person name="MacKenzie S."/>
            <person name="Amaro C."/>
        </authorList>
    </citation>
    <scope>NUCLEOTIDE SEQUENCE</scope>
</reference>
<evidence type="ECO:0000313" key="1">
    <source>
        <dbReference type="EMBL" id="JAH92422.1"/>
    </source>
</evidence>
<organism evidence="1">
    <name type="scientific">Anguilla anguilla</name>
    <name type="common">European freshwater eel</name>
    <name type="synonym">Muraena anguilla</name>
    <dbReference type="NCBI Taxonomy" id="7936"/>
    <lineage>
        <taxon>Eukaryota</taxon>
        <taxon>Metazoa</taxon>
        <taxon>Chordata</taxon>
        <taxon>Craniata</taxon>
        <taxon>Vertebrata</taxon>
        <taxon>Euteleostomi</taxon>
        <taxon>Actinopterygii</taxon>
        <taxon>Neopterygii</taxon>
        <taxon>Teleostei</taxon>
        <taxon>Anguilliformes</taxon>
        <taxon>Anguillidae</taxon>
        <taxon>Anguilla</taxon>
    </lineage>
</organism>
<dbReference type="EMBL" id="GBXM01016155">
    <property type="protein sequence ID" value="JAH92422.1"/>
    <property type="molecule type" value="Transcribed_RNA"/>
</dbReference>
<reference evidence="1" key="1">
    <citation type="submission" date="2014-11" db="EMBL/GenBank/DDBJ databases">
        <authorList>
            <person name="Amaro Gonzalez C."/>
        </authorList>
    </citation>
    <scope>NUCLEOTIDE SEQUENCE</scope>
</reference>
<sequence length="50" mass="5958">MPRDVFKLQNVLQHFGPVCYDLTIFETCYVYKTTALLSKFTYLQWVHADI</sequence>
<protein>
    <submittedName>
        <fullName evidence="1">Uncharacterized protein</fullName>
    </submittedName>
</protein>
<proteinExistence type="predicted"/>